<name>A0A1H6KBK0_RUMFL</name>
<dbReference type="EMBL" id="FNWV01000008">
    <property type="protein sequence ID" value="SEH72754.1"/>
    <property type="molecule type" value="Genomic_DNA"/>
</dbReference>
<feature type="transmembrane region" description="Helical" evidence="1">
    <location>
        <begin position="118"/>
        <end position="138"/>
    </location>
</feature>
<evidence type="ECO:0000313" key="3">
    <source>
        <dbReference type="Proteomes" id="UP000183190"/>
    </source>
</evidence>
<keyword evidence="1" id="KW-0472">Membrane</keyword>
<accession>A0A1H6KBK0</accession>
<evidence type="ECO:0000313" key="2">
    <source>
        <dbReference type="EMBL" id="SEH72754.1"/>
    </source>
</evidence>
<sequence length="192" mass="21580">MFFSEYYAPNYYNRIIQTDLDILSLYTDKKTPDISIGCLNDLSLFDICLELCAFVVFLDGISELFKCLKSVKDDISLLKSFAVYLAEENITVGNFYGNSAEITSLAVIRCYYVLEKSVVIICKCIIVLLSFGSLFLVLRLCRCFSFFLLLIVSSCCSCLFLFLLSLCGSFLGSLQVQLQAVIQLPFSNSSFS</sequence>
<dbReference type="Proteomes" id="UP000183190">
    <property type="component" value="Unassembled WGS sequence"/>
</dbReference>
<keyword evidence="1" id="KW-0812">Transmembrane</keyword>
<proteinExistence type="predicted"/>
<reference evidence="2 3" key="1">
    <citation type="submission" date="2016-10" db="EMBL/GenBank/DDBJ databases">
        <authorList>
            <person name="de Groot N.N."/>
        </authorList>
    </citation>
    <scope>NUCLEOTIDE SEQUENCE [LARGE SCALE GENOMIC DNA]</scope>
    <source>
        <strain evidence="2 3">YAD2003</strain>
    </source>
</reference>
<keyword evidence="1" id="KW-1133">Transmembrane helix</keyword>
<organism evidence="2 3">
    <name type="scientific">Ruminococcus flavefaciens</name>
    <dbReference type="NCBI Taxonomy" id="1265"/>
    <lineage>
        <taxon>Bacteria</taxon>
        <taxon>Bacillati</taxon>
        <taxon>Bacillota</taxon>
        <taxon>Clostridia</taxon>
        <taxon>Eubacteriales</taxon>
        <taxon>Oscillospiraceae</taxon>
        <taxon>Ruminococcus</taxon>
    </lineage>
</organism>
<dbReference type="AlphaFoldDB" id="A0A1H6KBK0"/>
<evidence type="ECO:0000256" key="1">
    <source>
        <dbReference type="SAM" id="Phobius"/>
    </source>
</evidence>
<feature type="transmembrane region" description="Helical" evidence="1">
    <location>
        <begin position="144"/>
        <end position="164"/>
    </location>
</feature>
<gene>
    <name evidence="2" type="ORF">SAMN02910265_02359</name>
</gene>
<protein>
    <submittedName>
        <fullName evidence="2">Uncharacterized protein</fullName>
    </submittedName>
</protein>